<dbReference type="KEGG" id="cdet:87939342"/>
<gene>
    <name evidence="1" type="ORF">CDEST_02839</name>
</gene>
<evidence type="ECO:0000313" key="2">
    <source>
        <dbReference type="Proteomes" id="UP001322277"/>
    </source>
</evidence>
<evidence type="ECO:0000313" key="1">
    <source>
        <dbReference type="EMBL" id="WQF77825.1"/>
    </source>
</evidence>
<dbReference type="Proteomes" id="UP001322277">
    <property type="component" value="Chromosome 2"/>
</dbReference>
<proteinExistence type="predicted"/>
<keyword evidence="2" id="KW-1185">Reference proteome</keyword>
<protein>
    <submittedName>
        <fullName evidence="1">Uncharacterized protein</fullName>
    </submittedName>
</protein>
<reference evidence="2" key="1">
    <citation type="journal article" date="2023" name="bioRxiv">
        <title>Complete genome of the Medicago anthracnose fungus, Colletotrichum destructivum, reveals a mini-chromosome-like region within a core chromosome.</title>
        <authorList>
            <person name="Lapalu N."/>
            <person name="Simon A."/>
            <person name="Lu A."/>
            <person name="Plaumann P.-L."/>
            <person name="Amselem J."/>
            <person name="Pigne S."/>
            <person name="Auger A."/>
            <person name="Koch C."/>
            <person name="Dallery J.-F."/>
            <person name="O'Connell R.J."/>
        </authorList>
    </citation>
    <scope>NUCLEOTIDE SEQUENCE [LARGE SCALE GENOMIC DNA]</scope>
    <source>
        <strain evidence="2">CBS 520.97</strain>
    </source>
</reference>
<dbReference type="AlphaFoldDB" id="A0AAX4I3G9"/>
<name>A0AAX4I3G9_9PEZI</name>
<dbReference type="GeneID" id="87939342"/>
<organism evidence="1 2">
    <name type="scientific">Colletotrichum destructivum</name>
    <dbReference type="NCBI Taxonomy" id="34406"/>
    <lineage>
        <taxon>Eukaryota</taxon>
        <taxon>Fungi</taxon>
        <taxon>Dikarya</taxon>
        <taxon>Ascomycota</taxon>
        <taxon>Pezizomycotina</taxon>
        <taxon>Sordariomycetes</taxon>
        <taxon>Hypocreomycetidae</taxon>
        <taxon>Glomerellales</taxon>
        <taxon>Glomerellaceae</taxon>
        <taxon>Colletotrichum</taxon>
        <taxon>Colletotrichum destructivum species complex</taxon>
    </lineage>
</organism>
<dbReference type="EMBL" id="CP137306">
    <property type="protein sequence ID" value="WQF77825.1"/>
    <property type="molecule type" value="Genomic_DNA"/>
</dbReference>
<dbReference type="RefSeq" id="XP_062775049.1">
    <property type="nucleotide sequence ID" value="XM_062918998.1"/>
</dbReference>
<sequence>MVQFLSFLETSSPHLGDIGSVSGSSFAVKPRLHLERGTGLDQLRLINGAFRGGTTFNSALLSFTLSIL</sequence>
<accession>A0AAX4I3G9</accession>